<reference evidence="3 4" key="1">
    <citation type="journal article" date="2021" name="Environ. Microbiol.">
        <title>Gene family expansions and transcriptome signatures uncover fungal adaptations to wood decay.</title>
        <authorList>
            <person name="Hage H."/>
            <person name="Miyauchi S."/>
            <person name="Viragh M."/>
            <person name="Drula E."/>
            <person name="Min B."/>
            <person name="Chaduli D."/>
            <person name="Navarro D."/>
            <person name="Favel A."/>
            <person name="Norest M."/>
            <person name="Lesage-Meessen L."/>
            <person name="Balint B."/>
            <person name="Merenyi Z."/>
            <person name="de Eugenio L."/>
            <person name="Morin E."/>
            <person name="Martinez A.T."/>
            <person name="Baldrian P."/>
            <person name="Stursova M."/>
            <person name="Martinez M.J."/>
            <person name="Novotny C."/>
            <person name="Magnuson J.K."/>
            <person name="Spatafora J.W."/>
            <person name="Maurice S."/>
            <person name="Pangilinan J."/>
            <person name="Andreopoulos W."/>
            <person name="LaButti K."/>
            <person name="Hundley H."/>
            <person name="Na H."/>
            <person name="Kuo A."/>
            <person name="Barry K."/>
            <person name="Lipzen A."/>
            <person name="Henrissat B."/>
            <person name="Riley R."/>
            <person name="Ahrendt S."/>
            <person name="Nagy L.G."/>
            <person name="Grigoriev I.V."/>
            <person name="Martin F."/>
            <person name="Rosso M.N."/>
        </authorList>
    </citation>
    <scope>NUCLEOTIDE SEQUENCE [LARGE SCALE GENOMIC DNA]</scope>
    <source>
        <strain evidence="3 4">CIRM-BRFM 1785</strain>
    </source>
</reference>
<feature type="compositionally biased region" description="Low complexity" evidence="1">
    <location>
        <begin position="561"/>
        <end position="572"/>
    </location>
</feature>
<dbReference type="Gene3D" id="1.10.357.150">
    <property type="match status" value="1"/>
</dbReference>
<evidence type="ECO:0000259" key="2">
    <source>
        <dbReference type="Pfam" id="PF22766"/>
    </source>
</evidence>
<dbReference type="GeneID" id="72005430"/>
<feature type="compositionally biased region" description="Polar residues" evidence="1">
    <location>
        <begin position="437"/>
        <end position="447"/>
    </location>
</feature>
<feature type="domain" description="ZW10 C-terminal helical" evidence="2">
    <location>
        <begin position="768"/>
        <end position="910"/>
    </location>
</feature>
<name>A0ABQ8K6T0_9APHY</name>
<proteinExistence type="predicted"/>
<evidence type="ECO:0000256" key="1">
    <source>
        <dbReference type="SAM" id="MobiDB-lite"/>
    </source>
</evidence>
<feature type="compositionally biased region" description="Acidic residues" evidence="1">
    <location>
        <begin position="504"/>
        <end position="520"/>
    </location>
</feature>
<gene>
    <name evidence="3" type="ORF">C8Q71DRAFT_777230</name>
</gene>
<feature type="region of interest" description="Disordered" evidence="1">
    <location>
        <begin position="432"/>
        <end position="602"/>
    </location>
</feature>
<dbReference type="EMBL" id="JADCUA010000021">
    <property type="protein sequence ID" value="KAH9832592.1"/>
    <property type="molecule type" value="Genomic_DNA"/>
</dbReference>
<dbReference type="PANTHER" id="PTHR12205">
    <property type="entry name" value="CENTROMERE/KINETOCHORE PROTEIN ZW10"/>
    <property type="match status" value="1"/>
</dbReference>
<dbReference type="Proteomes" id="UP000814176">
    <property type="component" value="Unassembled WGS sequence"/>
</dbReference>
<dbReference type="InterPro" id="IPR055148">
    <property type="entry name" value="ZW10_C_2"/>
</dbReference>
<feature type="compositionally biased region" description="Pro residues" evidence="1">
    <location>
        <begin position="580"/>
        <end position="594"/>
    </location>
</feature>
<dbReference type="RefSeq" id="XP_047775510.1">
    <property type="nucleotide sequence ID" value="XM_047924698.1"/>
</dbReference>
<organism evidence="3 4">
    <name type="scientific">Rhodofomes roseus</name>
    <dbReference type="NCBI Taxonomy" id="34475"/>
    <lineage>
        <taxon>Eukaryota</taxon>
        <taxon>Fungi</taxon>
        <taxon>Dikarya</taxon>
        <taxon>Basidiomycota</taxon>
        <taxon>Agaricomycotina</taxon>
        <taxon>Agaricomycetes</taxon>
        <taxon>Polyporales</taxon>
        <taxon>Rhodofomes</taxon>
    </lineage>
</organism>
<feature type="compositionally biased region" description="Acidic residues" evidence="1">
    <location>
        <begin position="448"/>
        <end position="463"/>
    </location>
</feature>
<accession>A0ABQ8K6T0</accession>
<evidence type="ECO:0000313" key="3">
    <source>
        <dbReference type="EMBL" id="KAH9832592.1"/>
    </source>
</evidence>
<protein>
    <recommendedName>
        <fullName evidence="2">ZW10 C-terminal helical domain-containing protein</fullName>
    </recommendedName>
</protein>
<keyword evidence="4" id="KW-1185">Reference proteome</keyword>
<dbReference type="Pfam" id="PF22766">
    <property type="entry name" value="ZW10_C2"/>
    <property type="match status" value="1"/>
</dbReference>
<dbReference type="InterPro" id="IPR046362">
    <property type="entry name" value="Zw10/DSL1_C_sf"/>
</dbReference>
<sequence length="919" mass="100817">MAFPIPAHLPRGKDPQDISTKILTKISETGTKSLNASLASSWVAELDETIAQTKTRIHERISSDLPYFNEQLSSAKSIQERLRTLTDNVDALDGRLSDSESGLVPTLLATLNRHAQLAQETLDASVKRQNLIHLVGLKRQYDNLTALVHGGQLPEAVGASSRLESELETAPEPLTRSAVMGELRRSFGATKARIEEQLNDAYLRSVVISPSELVVRPSVQVRQSETILSLAPVLSSLSSASLAEHLNHLRRNLTTHYVEYIAKQPVSVEASSPSTIAGAAEHKLTLFPAPPDSQKLGARLDGLSTVLSFLHKHLLPHLPLAERKSFSLSLCRPIRAAVLNNLLIPSLPSSLDGLPQFLHLLKRAQQFELDYLSSMLGDDGGEQDIKSWANGVGLHYERKRRMQLLEAVRVVVMSPEDERRMLSIDIEVKPDLDEGNNAVSDPQQDTAQESDVEAAWDFEDEQPAETNETQQDDPTADEDGWGFDDENAEPQPEENTVSPSLPPAEDDPGDAWGWNDDDASETLNGDDSYDDPWNDGWDNDASKETANAPAQIPKPAKGLAKLTSKGSKGKNSTKGDEPPLQSPVPVAPPPPTPLVPSMSKPAAPAPVLKEAYVVSGRTKELMQHVESILKEGAELVSSGLLASHQSSSSAPGSVVLQAAPLTLDVFRAVYPVTFSAILQASPKPAMRFSNDCLYLSGEVQRLQQSLKGPAIAVSEKLQDSAERLKLLGDSWYSDTIDRQCQVIHELLDKAAGFVEITDQDRFDECENAVNQVLQRIRRLSQEWKRVLNKSKYYAALGFVVDAALSRMLADILALPDITAEESNRLSELCRIFNALEGLFVEDPSQPSFVVSYVSSWLKFSYLSELLEASMADISYLFEEGALVDFEIDELVKLVRALFADTPLRANTINKFLRGHPTSP</sequence>
<dbReference type="PANTHER" id="PTHR12205:SF0">
    <property type="entry name" value="CENTROMERE_KINETOCHORE PROTEIN ZW10 HOMOLOG"/>
    <property type="match status" value="1"/>
</dbReference>
<feature type="compositionally biased region" description="Acidic residues" evidence="1">
    <location>
        <begin position="470"/>
        <end position="492"/>
    </location>
</feature>
<comment type="caution">
    <text evidence="3">The sequence shown here is derived from an EMBL/GenBank/DDBJ whole genome shotgun (WGS) entry which is preliminary data.</text>
</comment>
<evidence type="ECO:0000313" key="4">
    <source>
        <dbReference type="Proteomes" id="UP000814176"/>
    </source>
</evidence>